<reference evidence="6" key="2">
    <citation type="submission" date="2017-09" db="EMBL/GenBank/DDBJ databases">
        <title>FDA dAtabase for Regulatory Grade micrObial Sequences (FDA-ARGOS): Supporting development and validation of Infectious Disease Dx tests.</title>
        <authorList>
            <person name="Minogue T."/>
            <person name="Wolcott M."/>
            <person name="Wasieloski L."/>
            <person name="Aguilar W."/>
            <person name="Moore D."/>
            <person name="Tallon L."/>
            <person name="Sadzewicz L."/>
            <person name="Ott S."/>
            <person name="Zhao X."/>
            <person name="Nagaraj S."/>
            <person name="Vavikolanu K."/>
            <person name="Aluvathingal J."/>
            <person name="Nadendla S."/>
            <person name="Sichtig H."/>
        </authorList>
    </citation>
    <scope>NUCLEOTIDE SEQUENCE [LARGE SCALE GENOMIC DNA]</scope>
    <source>
        <strain evidence="6">FDAARGOS_390</strain>
    </source>
</reference>
<reference evidence="3 5" key="1">
    <citation type="submission" date="2014-04" db="EMBL/GenBank/DDBJ databases">
        <authorList>
            <person name="Bishop-Lilly K.A."/>
            <person name="Broomall S.M."/>
            <person name="Chain P.S."/>
            <person name="Chertkov O."/>
            <person name="Coyne S.R."/>
            <person name="Daligault H.E."/>
            <person name="Davenport K.W."/>
            <person name="Erkkila T."/>
            <person name="Frey K.G."/>
            <person name="Gibbons H.S."/>
            <person name="Gu W."/>
            <person name="Jaissle J."/>
            <person name="Johnson S.L."/>
            <person name="Koroleva G.I."/>
            <person name="Ladner J.T."/>
            <person name="Lo C.-C."/>
            <person name="Minogue T.D."/>
            <person name="Munk C."/>
            <person name="Palacios G.F."/>
            <person name="Redden C.L."/>
            <person name="Rosenzweig C.N."/>
            <person name="Scholz M.B."/>
            <person name="Teshima H."/>
            <person name="Xu Y."/>
        </authorList>
    </citation>
    <scope>NUCLEOTIDE SEQUENCE [LARGE SCALE GENOMIC DNA]</scope>
    <source>
        <strain evidence="5">gladioli</strain>
        <strain evidence="3">Gladioli</strain>
    </source>
</reference>
<evidence type="ECO:0000256" key="1">
    <source>
        <dbReference type="SAM" id="Coils"/>
    </source>
</evidence>
<keyword evidence="1" id="KW-0175">Coiled coil</keyword>
<dbReference type="Pfam" id="PF16510">
    <property type="entry name" value="P22_portal"/>
    <property type="match status" value="1"/>
</dbReference>
<reference evidence="4" key="3">
    <citation type="submission" date="2017-09" db="EMBL/GenBank/DDBJ databases">
        <title>FDA dAtabase for Regulatory Grade micrObial Sequences (FDA-ARGOS): Supporting development and validation of Infectious Disease Dx tests.</title>
        <authorList>
            <person name="Minogue T."/>
            <person name="Wolcott M."/>
            <person name="Wasieloski L."/>
            <person name="Aguilar W."/>
            <person name="Moore D."/>
            <person name="Tallon L.J."/>
            <person name="Sadzewicz L."/>
            <person name="Ott S."/>
            <person name="Zhao X."/>
            <person name="Nagaraj S."/>
            <person name="Vavikolanu K."/>
            <person name="Aluvathingal J."/>
            <person name="Nadendla S."/>
            <person name="Sichtig H."/>
        </authorList>
    </citation>
    <scope>NUCLEOTIDE SEQUENCE</scope>
    <source>
        <strain evidence="4">FDAARGOS_390</strain>
    </source>
</reference>
<comment type="caution">
    <text evidence="4">The sequence shown here is derived from an EMBL/GenBank/DDBJ whole genome shotgun (WGS) entry which is preliminary data.</text>
</comment>
<evidence type="ECO:0000313" key="3">
    <source>
        <dbReference type="EMBL" id="KGC17798.1"/>
    </source>
</evidence>
<dbReference type="Proteomes" id="UP000029590">
    <property type="component" value="Unassembled WGS sequence"/>
</dbReference>
<dbReference type="Proteomes" id="UP000220629">
    <property type="component" value="Unassembled WGS sequence"/>
</dbReference>
<dbReference type="InterPro" id="IPR032427">
    <property type="entry name" value="P22_portal"/>
</dbReference>
<evidence type="ECO:0000313" key="4">
    <source>
        <dbReference type="EMBL" id="PEH37401.1"/>
    </source>
</evidence>
<feature type="region of interest" description="Disordered" evidence="2">
    <location>
        <begin position="691"/>
        <end position="729"/>
    </location>
</feature>
<gene>
    <name evidence="4" type="ORF">CRM94_22945</name>
    <name evidence="3" type="ORF">DM48_5163</name>
</gene>
<evidence type="ECO:0000313" key="5">
    <source>
        <dbReference type="Proteomes" id="UP000029590"/>
    </source>
</evidence>
<dbReference type="OrthoDB" id="1632915at2"/>
<sequence length="729" mass="81939">MDGDDHSLDDERGTSNAAVLARVKRRWKRCRDWEGESHDLGLRDMQFLVGDSDNGFQWDDLIRTARQSDKKPCLTINKTHVHWLSVVNDGKAQKPSVKVHPVSNGATYESAQAFESVIRHIEYLSNAQTAYDRALEFQVGGGIGFWRIQTDYIDDNAFDQQIFIRQVDDPFSVYMDPDIKEQDGSDSMFAFLFSDIPDEEYLEKYGREGLGVTTTIETDPSVTGRMGYTRILEYFEVVESKDWMYAFRAGAEVRTVRWSQMDKQLRELVRKAEESGVELHKRRIKDRQVWWYLIAGEQVIERRRWAGKYIPLVRCIGEEFVLDGKLERKGLVRYLIDPQKMYNFNASSQSEFVQAQGKTPWIASPQAIAGYENYYKTANHINHAWLPYNAYDDAGQPLQPPVRAQPPTISPAYEAGMEAAAEQMKMASGQYDALMGAPSNETTGVAIDRRARQGERATYHFIDGQAKAIRFTGKILIDLIPKVMSTERVIRTQGEDQKETTLEIAPTSPLGISKRGDVSIFNPSVGTFDVVADVGPNFQTRRAEAFNAFKEIMSQNAELVSVAGDLFLRAADFPMADELAERLENWIRVSNPAVLGEAPSPQVQQLQQQVQQLSQQLQAAQQALTDKGETHRLQQQRNDIDYLNHLALRTDEDHQKAVNAYKAVTERLKALGIISPEVSAETVADALRDPLPGVEHAAGDPMNEASQLPSWLPAAAQPSQPGFPAGGQG</sequence>
<evidence type="ECO:0000313" key="6">
    <source>
        <dbReference type="Proteomes" id="UP000220629"/>
    </source>
</evidence>
<protein>
    <recommendedName>
        <fullName evidence="7">Portal protein</fullName>
    </recommendedName>
</protein>
<accession>A0A095FK83</accession>
<dbReference type="EMBL" id="PDDY01000004">
    <property type="protein sequence ID" value="PEH37401.1"/>
    <property type="molecule type" value="Genomic_DNA"/>
</dbReference>
<organism evidence="4 6">
    <name type="scientific">Burkholderia gladioli</name>
    <name type="common">Pseudomonas marginata</name>
    <name type="synonym">Phytomonas marginata</name>
    <dbReference type="NCBI Taxonomy" id="28095"/>
    <lineage>
        <taxon>Bacteria</taxon>
        <taxon>Pseudomonadati</taxon>
        <taxon>Pseudomonadota</taxon>
        <taxon>Betaproteobacteria</taxon>
        <taxon>Burkholderiales</taxon>
        <taxon>Burkholderiaceae</taxon>
        <taxon>Burkholderia</taxon>
    </lineage>
</organism>
<evidence type="ECO:0008006" key="7">
    <source>
        <dbReference type="Google" id="ProtNLM"/>
    </source>
</evidence>
<name>A0A095FK83_BURGA</name>
<dbReference type="KEGG" id="bgo:BM43_481"/>
<evidence type="ECO:0000256" key="2">
    <source>
        <dbReference type="SAM" id="MobiDB-lite"/>
    </source>
</evidence>
<dbReference type="EMBL" id="JPGG01000015">
    <property type="protein sequence ID" value="KGC17798.1"/>
    <property type="molecule type" value="Genomic_DNA"/>
</dbReference>
<feature type="coiled-coil region" evidence="1">
    <location>
        <begin position="603"/>
        <end position="630"/>
    </location>
</feature>
<dbReference type="RefSeq" id="WP_036049755.1">
    <property type="nucleotide sequence ID" value="NZ_CADEVY010000003.1"/>
</dbReference>
<dbReference type="AlphaFoldDB" id="A0A095FK83"/>
<proteinExistence type="predicted"/>